<dbReference type="GeneID" id="17287763"/>
<feature type="non-terminal residue" evidence="1">
    <location>
        <position position="114"/>
    </location>
</feature>
<dbReference type="KEGG" id="gtt:GUITHDRAFT_156695"/>
<keyword evidence="3" id="KW-1185">Reference proteome</keyword>
<organism evidence="1">
    <name type="scientific">Guillardia theta (strain CCMP2712)</name>
    <name type="common">Cryptophyte</name>
    <dbReference type="NCBI Taxonomy" id="905079"/>
    <lineage>
        <taxon>Eukaryota</taxon>
        <taxon>Cryptophyceae</taxon>
        <taxon>Pyrenomonadales</taxon>
        <taxon>Geminigeraceae</taxon>
        <taxon>Guillardia</taxon>
    </lineage>
</organism>
<dbReference type="AlphaFoldDB" id="L1I4L9"/>
<evidence type="ECO:0000313" key="2">
    <source>
        <dbReference type="EnsemblProtists" id="EKX31042"/>
    </source>
</evidence>
<evidence type="ECO:0000313" key="1">
    <source>
        <dbReference type="EMBL" id="EKX31042.1"/>
    </source>
</evidence>
<sequence length="114" mass="12974">HVGGYFQSFSTCYHRQSLQLRSHRRQTSPQMLARPGIMRQGKATCYYIDSPANLPGNMQSNFEGSIFSRCASIGFHRREKLPADEETRRKLKDSGILTKGYAERVNQVVFAACE</sequence>
<dbReference type="RefSeq" id="XP_005818022.1">
    <property type="nucleotide sequence ID" value="XM_005817965.1"/>
</dbReference>
<proteinExistence type="predicted"/>
<accession>L1I4L9</accession>
<dbReference type="PaxDb" id="55529-EKX31042"/>
<gene>
    <name evidence="1" type="ORF">GUITHDRAFT_156695</name>
</gene>
<dbReference type="EMBL" id="JH993384">
    <property type="protein sequence ID" value="EKX31042.1"/>
    <property type="molecule type" value="Genomic_DNA"/>
</dbReference>
<reference evidence="2" key="3">
    <citation type="submission" date="2016-03" db="UniProtKB">
        <authorList>
            <consortium name="EnsemblProtists"/>
        </authorList>
    </citation>
    <scope>IDENTIFICATION</scope>
</reference>
<feature type="non-terminal residue" evidence="1">
    <location>
        <position position="1"/>
    </location>
</feature>
<protein>
    <submittedName>
        <fullName evidence="1 2">Uncharacterized protein</fullName>
    </submittedName>
</protein>
<reference evidence="1 3" key="1">
    <citation type="journal article" date="2012" name="Nature">
        <title>Algal genomes reveal evolutionary mosaicism and the fate of nucleomorphs.</title>
        <authorList>
            <consortium name="DOE Joint Genome Institute"/>
            <person name="Curtis B.A."/>
            <person name="Tanifuji G."/>
            <person name="Burki F."/>
            <person name="Gruber A."/>
            <person name="Irimia M."/>
            <person name="Maruyama S."/>
            <person name="Arias M.C."/>
            <person name="Ball S.G."/>
            <person name="Gile G.H."/>
            <person name="Hirakawa Y."/>
            <person name="Hopkins J.F."/>
            <person name="Kuo A."/>
            <person name="Rensing S.A."/>
            <person name="Schmutz J."/>
            <person name="Symeonidi A."/>
            <person name="Elias M."/>
            <person name="Eveleigh R.J."/>
            <person name="Herman E.K."/>
            <person name="Klute M.J."/>
            <person name="Nakayama T."/>
            <person name="Obornik M."/>
            <person name="Reyes-Prieto A."/>
            <person name="Armbrust E.V."/>
            <person name="Aves S.J."/>
            <person name="Beiko R.G."/>
            <person name="Coutinho P."/>
            <person name="Dacks J.B."/>
            <person name="Durnford D.G."/>
            <person name="Fast N.M."/>
            <person name="Green B.R."/>
            <person name="Grisdale C.J."/>
            <person name="Hempel F."/>
            <person name="Henrissat B."/>
            <person name="Hoppner M.P."/>
            <person name="Ishida K."/>
            <person name="Kim E."/>
            <person name="Koreny L."/>
            <person name="Kroth P.G."/>
            <person name="Liu Y."/>
            <person name="Malik S.B."/>
            <person name="Maier U.G."/>
            <person name="McRose D."/>
            <person name="Mock T."/>
            <person name="Neilson J.A."/>
            <person name="Onodera N.T."/>
            <person name="Poole A.M."/>
            <person name="Pritham E.J."/>
            <person name="Richards T.A."/>
            <person name="Rocap G."/>
            <person name="Roy S.W."/>
            <person name="Sarai C."/>
            <person name="Schaack S."/>
            <person name="Shirato S."/>
            <person name="Slamovits C.H."/>
            <person name="Spencer D.F."/>
            <person name="Suzuki S."/>
            <person name="Worden A.Z."/>
            <person name="Zauner S."/>
            <person name="Barry K."/>
            <person name="Bell C."/>
            <person name="Bharti A.K."/>
            <person name="Crow J.A."/>
            <person name="Grimwood J."/>
            <person name="Kramer R."/>
            <person name="Lindquist E."/>
            <person name="Lucas S."/>
            <person name="Salamov A."/>
            <person name="McFadden G.I."/>
            <person name="Lane C.E."/>
            <person name="Keeling P.J."/>
            <person name="Gray M.W."/>
            <person name="Grigoriev I.V."/>
            <person name="Archibald J.M."/>
        </authorList>
    </citation>
    <scope>NUCLEOTIDE SEQUENCE</scope>
    <source>
        <strain evidence="1 3">CCMP2712</strain>
    </source>
</reference>
<evidence type="ECO:0000313" key="3">
    <source>
        <dbReference type="Proteomes" id="UP000011087"/>
    </source>
</evidence>
<dbReference type="Proteomes" id="UP000011087">
    <property type="component" value="Unassembled WGS sequence"/>
</dbReference>
<reference evidence="3" key="2">
    <citation type="submission" date="2012-11" db="EMBL/GenBank/DDBJ databases">
        <authorList>
            <person name="Kuo A."/>
            <person name="Curtis B.A."/>
            <person name="Tanifuji G."/>
            <person name="Burki F."/>
            <person name="Gruber A."/>
            <person name="Irimia M."/>
            <person name="Maruyama S."/>
            <person name="Arias M.C."/>
            <person name="Ball S.G."/>
            <person name="Gile G.H."/>
            <person name="Hirakawa Y."/>
            <person name="Hopkins J.F."/>
            <person name="Rensing S.A."/>
            <person name="Schmutz J."/>
            <person name="Symeonidi A."/>
            <person name="Elias M."/>
            <person name="Eveleigh R.J."/>
            <person name="Herman E.K."/>
            <person name="Klute M.J."/>
            <person name="Nakayama T."/>
            <person name="Obornik M."/>
            <person name="Reyes-Prieto A."/>
            <person name="Armbrust E.V."/>
            <person name="Aves S.J."/>
            <person name="Beiko R.G."/>
            <person name="Coutinho P."/>
            <person name="Dacks J.B."/>
            <person name="Durnford D.G."/>
            <person name="Fast N.M."/>
            <person name="Green B.R."/>
            <person name="Grisdale C."/>
            <person name="Hempe F."/>
            <person name="Henrissat B."/>
            <person name="Hoppner M.P."/>
            <person name="Ishida K.-I."/>
            <person name="Kim E."/>
            <person name="Koreny L."/>
            <person name="Kroth P.G."/>
            <person name="Liu Y."/>
            <person name="Malik S.-B."/>
            <person name="Maier U.G."/>
            <person name="McRose D."/>
            <person name="Mock T."/>
            <person name="Neilson J.A."/>
            <person name="Onodera N.T."/>
            <person name="Poole A.M."/>
            <person name="Pritham E.J."/>
            <person name="Richards T.A."/>
            <person name="Rocap G."/>
            <person name="Roy S.W."/>
            <person name="Sarai C."/>
            <person name="Schaack S."/>
            <person name="Shirato S."/>
            <person name="Slamovits C.H."/>
            <person name="Spencer D.F."/>
            <person name="Suzuki S."/>
            <person name="Worden A.Z."/>
            <person name="Zauner S."/>
            <person name="Barry K."/>
            <person name="Bell C."/>
            <person name="Bharti A.K."/>
            <person name="Crow J.A."/>
            <person name="Grimwood J."/>
            <person name="Kramer R."/>
            <person name="Lindquist E."/>
            <person name="Lucas S."/>
            <person name="Salamov A."/>
            <person name="McFadden G.I."/>
            <person name="Lane C.E."/>
            <person name="Keeling P.J."/>
            <person name="Gray M.W."/>
            <person name="Grigoriev I.V."/>
            <person name="Archibald J.M."/>
        </authorList>
    </citation>
    <scope>NUCLEOTIDE SEQUENCE</scope>
    <source>
        <strain evidence="3">CCMP2712</strain>
    </source>
</reference>
<dbReference type="HOGENOM" id="CLU_135325_0_0_1"/>
<dbReference type="EnsemblProtists" id="EKX31042">
    <property type="protein sequence ID" value="EKX31042"/>
    <property type="gene ID" value="GUITHDRAFT_156695"/>
</dbReference>
<name>L1I4L9_GUITC</name>